<gene>
    <name evidence="3" type="ORF">MQH31_10115</name>
</gene>
<dbReference type="Proteomes" id="UP001165341">
    <property type="component" value="Unassembled WGS sequence"/>
</dbReference>
<feature type="chain" id="PRO_5041376163" evidence="2">
    <location>
        <begin position="29"/>
        <end position="170"/>
    </location>
</feature>
<feature type="region of interest" description="Disordered" evidence="1">
    <location>
        <begin position="149"/>
        <end position="170"/>
    </location>
</feature>
<dbReference type="EMBL" id="JALGAR010000002">
    <property type="protein sequence ID" value="MCI4658160.1"/>
    <property type="molecule type" value="Genomic_DNA"/>
</dbReference>
<keyword evidence="2" id="KW-0732">Signal</keyword>
<feature type="signal peptide" evidence="2">
    <location>
        <begin position="1"/>
        <end position="28"/>
    </location>
</feature>
<evidence type="ECO:0000256" key="2">
    <source>
        <dbReference type="SAM" id="SignalP"/>
    </source>
</evidence>
<evidence type="ECO:0000313" key="3">
    <source>
        <dbReference type="EMBL" id="MCI4658160.1"/>
    </source>
</evidence>
<protein>
    <submittedName>
        <fullName evidence="3">Uncharacterized protein</fullName>
    </submittedName>
</protein>
<organism evidence="3 4">
    <name type="scientific">Cryobacterium zhongshanensis</name>
    <dbReference type="NCBI Taxonomy" id="2928153"/>
    <lineage>
        <taxon>Bacteria</taxon>
        <taxon>Bacillati</taxon>
        <taxon>Actinomycetota</taxon>
        <taxon>Actinomycetes</taxon>
        <taxon>Micrococcales</taxon>
        <taxon>Microbacteriaceae</taxon>
        <taxon>Cryobacterium</taxon>
    </lineage>
</organism>
<reference evidence="3" key="1">
    <citation type="submission" date="2022-03" db="EMBL/GenBank/DDBJ databases">
        <title>Cryobacterium sp. nov. strain ZS14-85, isolated from Antarctic soil.</title>
        <authorList>
            <person name="Li J."/>
            <person name="Niu G."/>
        </authorList>
    </citation>
    <scope>NUCLEOTIDE SEQUENCE</scope>
    <source>
        <strain evidence="3">ZS14-85</strain>
    </source>
</reference>
<sequence length="170" mass="16838">MNAFTKRATTVVAAGTLSLGLIAGGTFAVGAASAAEMPVTVAASSVSGSTVAASLATAVSASANTAVAADETVKTVAQLRADLRAAIKLDAAARPAALAAIRTDVLAGAYGAQASQYLTKIEAAKADKSKADVPKRWRHALRHLVRADVKAHQHAAPGTSTPAPAPTAGS</sequence>
<name>A0AA41UFN7_9MICO</name>
<proteinExistence type="predicted"/>
<feature type="compositionally biased region" description="Low complexity" evidence="1">
    <location>
        <begin position="155"/>
        <end position="170"/>
    </location>
</feature>
<evidence type="ECO:0000313" key="4">
    <source>
        <dbReference type="Proteomes" id="UP001165341"/>
    </source>
</evidence>
<accession>A0AA41UFN7</accession>
<evidence type="ECO:0000256" key="1">
    <source>
        <dbReference type="SAM" id="MobiDB-lite"/>
    </source>
</evidence>
<dbReference type="RefSeq" id="WP_243011928.1">
    <property type="nucleotide sequence ID" value="NZ_JALGAR010000002.1"/>
</dbReference>
<comment type="caution">
    <text evidence="3">The sequence shown here is derived from an EMBL/GenBank/DDBJ whole genome shotgun (WGS) entry which is preliminary data.</text>
</comment>
<dbReference type="AlphaFoldDB" id="A0AA41UFN7"/>
<keyword evidence="4" id="KW-1185">Reference proteome</keyword>